<organism evidence="1 2">
    <name type="scientific">Wandonia haliotis</name>
    <dbReference type="NCBI Taxonomy" id="574963"/>
    <lineage>
        <taxon>Bacteria</taxon>
        <taxon>Pseudomonadati</taxon>
        <taxon>Bacteroidota</taxon>
        <taxon>Flavobacteriia</taxon>
        <taxon>Flavobacteriales</taxon>
        <taxon>Crocinitomicaceae</taxon>
        <taxon>Wandonia</taxon>
    </lineage>
</organism>
<protein>
    <submittedName>
        <fullName evidence="1">Uncharacterized protein</fullName>
    </submittedName>
</protein>
<dbReference type="EMBL" id="BAAAFH010000003">
    <property type="protein sequence ID" value="GAA0874157.1"/>
    <property type="molecule type" value="Genomic_DNA"/>
</dbReference>
<proteinExistence type="predicted"/>
<gene>
    <name evidence="1" type="ORF">GCM10009118_05650</name>
</gene>
<evidence type="ECO:0000313" key="1">
    <source>
        <dbReference type="EMBL" id="GAA0874157.1"/>
    </source>
</evidence>
<reference evidence="1 2" key="1">
    <citation type="journal article" date="2019" name="Int. J. Syst. Evol. Microbiol.">
        <title>The Global Catalogue of Microorganisms (GCM) 10K type strain sequencing project: providing services to taxonomists for standard genome sequencing and annotation.</title>
        <authorList>
            <consortium name="The Broad Institute Genomics Platform"/>
            <consortium name="The Broad Institute Genome Sequencing Center for Infectious Disease"/>
            <person name="Wu L."/>
            <person name="Ma J."/>
        </authorList>
    </citation>
    <scope>NUCLEOTIDE SEQUENCE [LARGE SCALE GENOMIC DNA]</scope>
    <source>
        <strain evidence="1 2">JCM 16083</strain>
    </source>
</reference>
<sequence>MKLFGFIFLVFVGGLVSCHEQQPEQTAEPKREKKKFEMHESSEMASLMRQMHHINMQLKERISAGEDLGEFPESFERILEAAMTEGHVKDEFFITHAESFLESQRAIYANPEQAEDLYNKAVASCIECHQVKCTGPIPKIQQLILE</sequence>
<keyword evidence="2" id="KW-1185">Reference proteome</keyword>
<dbReference type="RefSeq" id="WP_343784922.1">
    <property type="nucleotide sequence ID" value="NZ_BAAAFH010000003.1"/>
</dbReference>
<dbReference type="Proteomes" id="UP001501126">
    <property type="component" value="Unassembled WGS sequence"/>
</dbReference>
<dbReference type="PROSITE" id="PS51257">
    <property type="entry name" value="PROKAR_LIPOPROTEIN"/>
    <property type="match status" value="1"/>
</dbReference>
<accession>A0ABN1MMI9</accession>
<evidence type="ECO:0000313" key="2">
    <source>
        <dbReference type="Proteomes" id="UP001501126"/>
    </source>
</evidence>
<comment type="caution">
    <text evidence="1">The sequence shown here is derived from an EMBL/GenBank/DDBJ whole genome shotgun (WGS) entry which is preliminary data.</text>
</comment>
<name>A0ABN1MMI9_9FLAO</name>